<dbReference type="EMBL" id="MN739743">
    <property type="protein sequence ID" value="QHT24155.1"/>
    <property type="molecule type" value="Genomic_DNA"/>
</dbReference>
<proteinExistence type="predicted"/>
<evidence type="ECO:0000313" key="2">
    <source>
        <dbReference type="EMBL" id="QHT24155.1"/>
    </source>
</evidence>
<dbReference type="SUPFAM" id="SSF53335">
    <property type="entry name" value="S-adenosyl-L-methionine-dependent methyltransferases"/>
    <property type="match status" value="1"/>
</dbReference>
<dbReference type="Pfam" id="PF05050">
    <property type="entry name" value="Methyltransf_21"/>
    <property type="match status" value="1"/>
</dbReference>
<name>A0A6C0E9U0_9ZZZZ</name>
<sequence>MSNYWDPMFLKHLSGESIHHVCEVGARYGDESIMLSNIFTEAQILSFECNPVTVERCRQNLALYPSIKFFDHGLGAEPAFLPFYSYTQDNDGASSLHKRIDFNSTQKCTGHVVIKTLESVLTEENIHHLDLLCMDIQGHELSVLKGCGEFLSKIDYVIMEEPKPIINTAHLPNGVHSKYTGVPTSAEISEFMRSNNFIEIERVQENLIEDNVMYKRV</sequence>
<feature type="domain" description="Methyltransferase FkbM" evidence="1">
    <location>
        <begin position="23"/>
        <end position="196"/>
    </location>
</feature>
<dbReference type="Gene3D" id="3.40.50.150">
    <property type="entry name" value="Vaccinia Virus protein VP39"/>
    <property type="match status" value="1"/>
</dbReference>
<protein>
    <recommendedName>
        <fullName evidence="1">Methyltransferase FkbM domain-containing protein</fullName>
    </recommendedName>
</protein>
<dbReference type="AlphaFoldDB" id="A0A6C0E9U0"/>
<organism evidence="2">
    <name type="scientific">viral metagenome</name>
    <dbReference type="NCBI Taxonomy" id="1070528"/>
    <lineage>
        <taxon>unclassified sequences</taxon>
        <taxon>metagenomes</taxon>
        <taxon>organismal metagenomes</taxon>
    </lineage>
</organism>
<dbReference type="InterPro" id="IPR006342">
    <property type="entry name" value="FkbM_mtfrase"/>
</dbReference>
<dbReference type="PANTHER" id="PTHR34203:SF15">
    <property type="entry name" value="SLL1173 PROTEIN"/>
    <property type="match status" value="1"/>
</dbReference>
<reference evidence="2" key="1">
    <citation type="journal article" date="2020" name="Nature">
        <title>Giant virus diversity and host interactions through global metagenomics.</title>
        <authorList>
            <person name="Schulz F."/>
            <person name="Roux S."/>
            <person name="Paez-Espino D."/>
            <person name="Jungbluth S."/>
            <person name="Walsh D.A."/>
            <person name="Denef V.J."/>
            <person name="McMahon K.D."/>
            <person name="Konstantinidis K.T."/>
            <person name="Eloe-Fadrosh E.A."/>
            <person name="Kyrpides N.C."/>
            <person name="Woyke T."/>
        </authorList>
    </citation>
    <scope>NUCLEOTIDE SEQUENCE</scope>
    <source>
        <strain evidence="2">GVMAG-M-3300023179-138</strain>
    </source>
</reference>
<dbReference type="NCBIfam" id="TIGR01444">
    <property type="entry name" value="fkbM_fam"/>
    <property type="match status" value="1"/>
</dbReference>
<dbReference type="InterPro" id="IPR052514">
    <property type="entry name" value="SAM-dependent_MTase"/>
</dbReference>
<dbReference type="PANTHER" id="PTHR34203">
    <property type="entry name" value="METHYLTRANSFERASE, FKBM FAMILY PROTEIN"/>
    <property type="match status" value="1"/>
</dbReference>
<evidence type="ECO:0000259" key="1">
    <source>
        <dbReference type="Pfam" id="PF05050"/>
    </source>
</evidence>
<accession>A0A6C0E9U0</accession>
<dbReference type="InterPro" id="IPR029063">
    <property type="entry name" value="SAM-dependent_MTases_sf"/>
</dbReference>